<feature type="domain" description="Baseplate J-like C-terminal" evidence="2">
    <location>
        <begin position="215"/>
        <end position="296"/>
    </location>
</feature>
<dbReference type="PANTHER" id="PTHR35862:SF1">
    <property type="entry name" value="FELS-2 PROPHAGE PROTEIN"/>
    <property type="match status" value="1"/>
</dbReference>
<evidence type="ECO:0000313" key="4">
    <source>
        <dbReference type="Proteomes" id="UP000461670"/>
    </source>
</evidence>
<dbReference type="PIRSF" id="PIRSF020481">
    <property type="entry name" value="BAP"/>
    <property type="match status" value="1"/>
</dbReference>
<dbReference type="Pfam" id="PF26079">
    <property type="entry name" value="Baseplate_J_C"/>
    <property type="match status" value="1"/>
</dbReference>
<accession>A0A7V8FPR9</accession>
<dbReference type="Pfam" id="PF26078">
    <property type="entry name" value="Baseplate_J_M"/>
    <property type="match status" value="1"/>
</dbReference>
<evidence type="ECO:0000259" key="1">
    <source>
        <dbReference type="Pfam" id="PF26078"/>
    </source>
</evidence>
<dbReference type="InterPro" id="IPR052726">
    <property type="entry name" value="Phage_Baseplate_Hub"/>
</dbReference>
<dbReference type="PANTHER" id="PTHR35862">
    <property type="entry name" value="FELS-2 PROPHAGE PROTEIN"/>
    <property type="match status" value="1"/>
</dbReference>
<dbReference type="EMBL" id="WNDQ01000017">
    <property type="protein sequence ID" value="KAF1021890.1"/>
    <property type="molecule type" value="Genomic_DNA"/>
</dbReference>
<comment type="caution">
    <text evidence="3">The sequence shown here is derived from an EMBL/GenBank/DDBJ whole genome shotgun (WGS) entry which is preliminary data.</text>
</comment>
<evidence type="ECO:0008006" key="5">
    <source>
        <dbReference type="Google" id="ProtNLM"/>
    </source>
</evidence>
<dbReference type="InterPro" id="IPR058530">
    <property type="entry name" value="Baseplate_J-like_C"/>
</dbReference>
<evidence type="ECO:0000313" key="3">
    <source>
        <dbReference type="EMBL" id="KAF1021890.1"/>
    </source>
</evidence>
<sequence>MIDLSQIPAPNIIESLDYETLLATRKAELIAAMPTDQQATITATLALESEPLAKWLQVAVYRELLLRQRVNDAARAVMLAQAQGSDIDQLAINYGYNVTRLVITPADSTAVPPVEAVMESDDDFRERILLSLDSYTTAGSTASYIYHAKSASGQVLDVSATSPEPGYVTVYILSRTGDGTASEDLLETVRAALAEDTVRPLTDHVTVLSGSIVGYTIQATIYVDKGSDPAVVQTDALDAAQTYADSVHRLDADPSISGIYRALHQPGVLRATLVEPTADMDLSPGQAAYCTAINITAEVAA</sequence>
<dbReference type="InterPro" id="IPR058531">
    <property type="entry name" value="Baseplate_J_M"/>
</dbReference>
<dbReference type="InterPro" id="IPR014507">
    <property type="entry name" value="Baseplate_assembly_J_pred"/>
</dbReference>
<feature type="domain" description="Baseplate J-like central" evidence="1">
    <location>
        <begin position="137"/>
        <end position="208"/>
    </location>
</feature>
<dbReference type="Proteomes" id="UP000461670">
    <property type="component" value="Unassembled WGS sequence"/>
</dbReference>
<reference evidence="4" key="1">
    <citation type="journal article" date="2020" name="MBio">
        <title>Horizontal gene transfer to a defensive symbiont with a reduced genome amongst a multipartite beetle microbiome.</title>
        <authorList>
            <person name="Waterworth S.C."/>
            <person name="Florez L.V."/>
            <person name="Rees E.R."/>
            <person name="Hertweck C."/>
            <person name="Kaltenpoth M."/>
            <person name="Kwan J.C."/>
        </authorList>
    </citation>
    <scope>NUCLEOTIDE SEQUENCE [LARGE SCALE GENOMIC DNA]</scope>
</reference>
<organism evidence="3 4">
    <name type="scientific">Paracidovorax wautersii</name>
    <dbReference type="NCBI Taxonomy" id="1177982"/>
    <lineage>
        <taxon>Bacteria</taxon>
        <taxon>Pseudomonadati</taxon>
        <taxon>Pseudomonadota</taxon>
        <taxon>Betaproteobacteria</taxon>
        <taxon>Burkholderiales</taxon>
        <taxon>Comamonadaceae</taxon>
        <taxon>Paracidovorax</taxon>
    </lineage>
</organism>
<gene>
    <name evidence="3" type="ORF">GAK30_01579</name>
</gene>
<protein>
    <recommendedName>
        <fullName evidence="5">Phage-related baseplate assembly protein</fullName>
    </recommendedName>
</protein>
<evidence type="ECO:0000259" key="2">
    <source>
        <dbReference type="Pfam" id="PF26079"/>
    </source>
</evidence>
<name>A0A7V8FPR9_9BURK</name>
<proteinExistence type="predicted"/>
<dbReference type="AlphaFoldDB" id="A0A7V8FPR9"/>